<evidence type="ECO:0000256" key="1">
    <source>
        <dbReference type="ARBA" id="ARBA00004752"/>
    </source>
</evidence>
<evidence type="ECO:0000256" key="2">
    <source>
        <dbReference type="ARBA" id="ARBA00005992"/>
    </source>
</evidence>
<dbReference type="InterPro" id="IPR005490">
    <property type="entry name" value="LD_TPept_cat_dom"/>
</dbReference>
<feature type="active site" description="Nucleophile" evidence="7">
    <location>
        <position position="158"/>
    </location>
</feature>
<dbReference type="CDD" id="cd16913">
    <property type="entry name" value="YkuD_like"/>
    <property type="match status" value="1"/>
</dbReference>
<keyword evidence="3" id="KW-0808">Transferase</keyword>
<organism evidence="9 10">
    <name type="scientific">Neorhizobium lilium</name>
    <dbReference type="NCBI Taxonomy" id="2503024"/>
    <lineage>
        <taxon>Bacteria</taxon>
        <taxon>Pseudomonadati</taxon>
        <taxon>Pseudomonadota</taxon>
        <taxon>Alphaproteobacteria</taxon>
        <taxon>Hyphomicrobiales</taxon>
        <taxon>Rhizobiaceae</taxon>
        <taxon>Rhizobium/Agrobacterium group</taxon>
        <taxon>Neorhizobium</taxon>
    </lineage>
</organism>
<dbReference type="EMBL" id="SBIP01000005">
    <property type="protein sequence ID" value="RWX75094.1"/>
    <property type="molecule type" value="Genomic_DNA"/>
</dbReference>
<reference evidence="9 10" key="1">
    <citation type="submission" date="2019-01" db="EMBL/GenBank/DDBJ databases">
        <title>The draft genome of Rhizobium sp. 24NR.</title>
        <authorList>
            <person name="Liu L."/>
            <person name="Liang L."/>
            <person name="Shi S."/>
            <person name="Xu L."/>
            <person name="Wang X."/>
            <person name="Li L."/>
            <person name="Zhang X."/>
        </authorList>
    </citation>
    <scope>NUCLEOTIDE SEQUENCE [LARGE SCALE GENOMIC DNA]</scope>
    <source>
        <strain evidence="9 10">24NR</strain>
    </source>
</reference>
<keyword evidence="4 7" id="KW-0133">Cell shape</keyword>
<dbReference type="RefSeq" id="WP_128445193.1">
    <property type="nucleotide sequence ID" value="NZ_SBIP01000005.1"/>
</dbReference>
<dbReference type="GO" id="GO:0016740">
    <property type="term" value="F:transferase activity"/>
    <property type="evidence" value="ECO:0007669"/>
    <property type="project" value="UniProtKB-KW"/>
</dbReference>
<dbReference type="UniPathway" id="UPA00219"/>
<dbReference type="Pfam" id="PF03734">
    <property type="entry name" value="YkuD"/>
    <property type="match status" value="1"/>
</dbReference>
<dbReference type="GO" id="GO:0009252">
    <property type="term" value="P:peptidoglycan biosynthetic process"/>
    <property type="evidence" value="ECO:0007669"/>
    <property type="project" value="UniProtKB-UniPathway"/>
</dbReference>
<evidence type="ECO:0000313" key="10">
    <source>
        <dbReference type="Proteomes" id="UP000287687"/>
    </source>
</evidence>
<dbReference type="AlphaFoldDB" id="A0A444LBP7"/>
<protein>
    <recommendedName>
        <fullName evidence="8">L,D-TPase catalytic domain-containing protein</fullName>
    </recommendedName>
</protein>
<dbReference type="GO" id="GO:0008360">
    <property type="term" value="P:regulation of cell shape"/>
    <property type="evidence" value="ECO:0007669"/>
    <property type="project" value="UniProtKB-UniRule"/>
</dbReference>
<evidence type="ECO:0000256" key="5">
    <source>
        <dbReference type="ARBA" id="ARBA00022984"/>
    </source>
</evidence>
<evidence type="ECO:0000259" key="8">
    <source>
        <dbReference type="PROSITE" id="PS52029"/>
    </source>
</evidence>
<evidence type="ECO:0000313" key="9">
    <source>
        <dbReference type="EMBL" id="RWX75094.1"/>
    </source>
</evidence>
<evidence type="ECO:0000256" key="4">
    <source>
        <dbReference type="ARBA" id="ARBA00022960"/>
    </source>
</evidence>
<comment type="similarity">
    <text evidence="2">Belongs to the YkuD family.</text>
</comment>
<keyword evidence="6 7" id="KW-0961">Cell wall biogenesis/degradation</keyword>
<evidence type="ECO:0000256" key="7">
    <source>
        <dbReference type="PROSITE-ProRule" id="PRU01373"/>
    </source>
</evidence>
<name>A0A444LBP7_9HYPH</name>
<accession>A0A444LBP7</accession>
<sequence>MQHSRDSQVKGKSIVTVRTAPRDRCRAIVSIGGVTLVAALGRSGISAFKREGDGATPIASMRLLHGFTRGERVRLPHTPLSIRRIAKHMLWCDQPEHPAYNRLVRAPFRPSHEEMMRSDGLYDICLVLDWNITSRKRHGGSAIFFHIAKPGYEPTAGCIAVSLRDMKRLLPFLKRGTMVRVLG</sequence>
<feature type="active site" description="Proton donor/acceptor" evidence="7">
    <location>
        <position position="146"/>
    </location>
</feature>
<proteinExistence type="inferred from homology"/>
<dbReference type="SUPFAM" id="SSF141523">
    <property type="entry name" value="L,D-transpeptidase catalytic domain-like"/>
    <property type="match status" value="1"/>
</dbReference>
<dbReference type="PROSITE" id="PS52029">
    <property type="entry name" value="LD_TPASE"/>
    <property type="match status" value="1"/>
</dbReference>
<dbReference type="GO" id="GO:0004180">
    <property type="term" value="F:carboxypeptidase activity"/>
    <property type="evidence" value="ECO:0007669"/>
    <property type="project" value="UniProtKB-ARBA"/>
</dbReference>
<comment type="pathway">
    <text evidence="1 7">Cell wall biogenesis; peptidoglycan biosynthesis.</text>
</comment>
<evidence type="ECO:0000256" key="3">
    <source>
        <dbReference type="ARBA" id="ARBA00022679"/>
    </source>
</evidence>
<evidence type="ECO:0000256" key="6">
    <source>
        <dbReference type="ARBA" id="ARBA00023316"/>
    </source>
</evidence>
<feature type="domain" description="L,D-TPase catalytic" evidence="8">
    <location>
        <begin position="15"/>
        <end position="182"/>
    </location>
</feature>
<gene>
    <name evidence="9" type="ORF">EPK99_21750</name>
</gene>
<dbReference type="PANTHER" id="PTHR38589:SF1">
    <property type="entry name" value="BLR0621 PROTEIN"/>
    <property type="match status" value="1"/>
</dbReference>
<dbReference type="OrthoDB" id="9804204at2"/>
<keyword evidence="10" id="KW-1185">Reference proteome</keyword>
<dbReference type="InterPro" id="IPR038063">
    <property type="entry name" value="Transpep_catalytic_dom"/>
</dbReference>
<dbReference type="PANTHER" id="PTHR38589">
    <property type="entry name" value="BLR0621 PROTEIN"/>
    <property type="match status" value="1"/>
</dbReference>
<dbReference type="Proteomes" id="UP000287687">
    <property type="component" value="Unassembled WGS sequence"/>
</dbReference>
<keyword evidence="5 7" id="KW-0573">Peptidoglycan synthesis</keyword>
<comment type="caution">
    <text evidence="9">The sequence shown here is derived from an EMBL/GenBank/DDBJ whole genome shotgun (WGS) entry which is preliminary data.</text>
</comment>
<dbReference type="GO" id="GO:0071555">
    <property type="term" value="P:cell wall organization"/>
    <property type="evidence" value="ECO:0007669"/>
    <property type="project" value="UniProtKB-UniRule"/>
</dbReference>